<sequence length="104" mass="12201">MIIISSYTRDEKYFSNPEIFDPERFSIENKASLYPGAYFPFGLGPRRCVGMRFAQTQIKVCMMKLLSQFRVEPSENTPKQLKCEPKRMLQEPKGGLRLNLIRRH</sequence>
<evidence type="ECO:0000313" key="1">
    <source>
        <dbReference type="EMBL" id="KAI8422894.1"/>
    </source>
</evidence>
<organism evidence="1 2">
    <name type="scientific">Choristoneura fumiferana</name>
    <name type="common">Spruce budworm moth</name>
    <name type="synonym">Archips fumiferana</name>
    <dbReference type="NCBI Taxonomy" id="7141"/>
    <lineage>
        <taxon>Eukaryota</taxon>
        <taxon>Metazoa</taxon>
        <taxon>Ecdysozoa</taxon>
        <taxon>Arthropoda</taxon>
        <taxon>Hexapoda</taxon>
        <taxon>Insecta</taxon>
        <taxon>Pterygota</taxon>
        <taxon>Neoptera</taxon>
        <taxon>Endopterygota</taxon>
        <taxon>Lepidoptera</taxon>
        <taxon>Glossata</taxon>
        <taxon>Ditrysia</taxon>
        <taxon>Tortricoidea</taxon>
        <taxon>Tortricidae</taxon>
        <taxon>Tortricinae</taxon>
        <taxon>Choristoneura</taxon>
    </lineage>
</organism>
<keyword evidence="2" id="KW-1185">Reference proteome</keyword>
<evidence type="ECO:0000313" key="2">
    <source>
        <dbReference type="Proteomes" id="UP001064048"/>
    </source>
</evidence>
<name>A0ACC0JFQ2_CHOFU</name>
<dbReference type="Proteomes" id="UP001064048">
    <property type="component" value="Chromosome 25"/>
</dbReference>
<accession>A0ACC0JFQ2</accession>
<reference evidence="1 2" key="1">
    <citation type="journal article" date="2022" name="Genome Biol. Evol.">
        <title>The Spruce Budworm Genome: Reconstructing the Evolutionary History of Antifreeze Proteins.</title>
        <authorList>
            <person name="Beliveau C."/>
            <person name="Gagne P."/>
            <person name="Picq S."/>
            <person name="Vernygora O."/>
            <person name="Keeling C.I."/>
            <person name="Pinkney K."/>
            <person name="Doucet D."/>
            <person name="Wen F."/>
            <person name="Johnston J.S."/>
            <person name="Maaroufi H."/>
            <person name="Boyle B."/>
            <person name="Laroche J."/>
            <person name="Dewar K."/>
            <person name="Juretic N."/>
            <person name="Blackburn G."/>
            <person name="Nisole A."/>
            <person name="Brunet B."/>
            <person name="Brandao M."/>
            <person name="Lumley L."/>
            <person name="Duan J."/>
            <person name="Quan G."/>
            <person name="Lucarotti C.J."/>
            <person name="Roe A.D."/>
            <person name="Sperling F.A.H."/>
            <person name="Levesque R.C."/>
            <person name="Cusson M."/>
        </authorList>
    </citation>
    <scope>NUCLEOTIDE SEQUENCE [LARGE SCALE GENOMIC DNA]</scope>
    <source>
        <strain evidence="1">Glfc:IPQL:Cfum</strain>
    </source>
</reference>
<protein>
    <submittedName>
        <fullName evidence="1">Uncharacterized protein</fullName>
    </submittedName>
</protein>
<proteinExistence type="predicted"/>
<dbReference type="EMBL" id="CM046125">
    <property type="protein sequence ID" value="KAI8422894.1"/>
    <property type="molecule type" value="Genomic_DNA"/>
</dbReference>
<comment type="caution">
    <text evidence="1">The sequence shown here is derived from an EMBL/GenBank/DDBJ whole genome shotgun (WGS) entry which is preliminary data.</text>
</comment>
<gene>
    <name evidence="1" type="ORF">MSG28_014008</name>
</gene>